<gene>
    <name evidence="7" type="ORF">SAMN02745823_01017</name>
</gene>
<dbReference type="AlphaFoldDB" id="A0A1M5VTC1"/>
<evidence type="ECO:0000256" key="3">
    <source>
        <dbReference type="ARBA" id="ARBA00022781"/>
    </source>
</evidence>
<keyword evidence="5" id="KW-0472">Membrane</keyword>
<dbReference type="InterPro" id="IPR000711">
    <property type="entry name" value="ATPase_OSCP/dsu"/>
</dbReference>
<organism evidence="7 8">
    <name type="scientific">Sporobacter termitidis DSM 10068</name>
    <dbReference type="NCBI Taxonomy" id="1123282"/>
    <lineage>
        <taxon>Bacteria</taxon>
        <taxon>Bacillati</taxon>
        <taxon>Bacillota</taxon>
        <taxon>Clostridia</taxon>
        <taxon>Eubacteriales</taxon>
        <taxon>Oscillospiraceae</taxon>
        <taxon>Sporobacter</taxon>
    </lineage>
</organism>
<keyword evidence="4" id="KW-0406">Ion transport</keyword>
<protein>
    <submittedName>
        <fullName evidence="7">ATP synthase delta (OSCP) subunit</fullName>
    </submittedName>
</protein>
<name>A0A1M5VTC1_9FIRM</name>
<evidence type="ECO:0000256" key="6">
    <source>
        <dbReference type="ARBA" id="ARBA00023310"/>
    </source>
</evidence>
<evidence type="ECO:0000313" key="8">
    <source>
        <dbReference type="Proteomes" id="UP000183995"/>
    </source>
</evidence>
<dbReference type="Gene3D" id="3.30.2320.30">
    <property type="entry name" value="ATP synthase, E subunit, C-terminal"/>
    <property type="match status" value="1"/>
</dbReference>
<dbReference type="OrthoDB" id="9802471at2"/>
<dbReference type="InterPro" id="IPR038495">
    <property type="entry name" value="ATPase_E_C"/>
</dbReference>
<dbReference type="SUPFAM" id="SSF160527">
    <property type="entry name" value="V-type ATPase subunit E-like"/>
    <property type="match status" value="1"/>
</dbReference>
<reference evidence="7 8" key="1">
    <citation type="submission" date="2016-11" db="EMBL/GenBank/DDBJ databases">
        <authorList>
            <person name="Jaros S."/>
            <person name="Januszkiewicz K."/>
            <person name="Wedrychowicz H."/>
        </authorList>
    </citation>
    <scope>NUCLEOTIDE SEQUENCE [LARGE SCALE GENOMIC DNA]</scope>
    <source>
        <strain evidence="7 8">DSM 10068</strain>
    </source>
</reference>
<dbReference type="Pfam" id="PF00213">
    <property type="entry name" value="OSCP"/>
    <property type="match status" value="1"/>
</dbReference>
<accession>A0A1M5VTC1</accession>
<sequence>MDKPVLIIAAPYDDATVKAIRDGFSKQLGRELDFEIVEDNKIIGGFIAIIDGKVYDASFSSRLYEISRQLTE</sequence>
<evidence type="ECO:0000256" key="1">
    <source>
        <dbReference type="ARBA" id="ARBA00004370"/>
    </source>
</evidence>
<dbReference type="Proteomes" id="UP000183995">
    <property type="component" value="Unassembled WGS sequence"/>
</dbReference>
<evidence type="ECO:0000256" key="2">
    <source>
        <dbReference type="ARBA" id="ARBA00022448"/>
    </source>
</evidence>
<evidence type="ECO:0000256" key="4">
    <source>
        <dbReference type="ARBA" id="ARBA00023065"/>
    </source>
</evidence>
<dbReference type="GO" id="GO:0046933">
    <property type="term" value="F:proton-transporting ATP synthase activity, rotational mechanism"/>
    <property type="evidence" value="ECO:0007669"/>
    <property type="project" value="InterPro"/>
</dbReference>
<keyword evidence="3" id="KW-0375">Hydrogen ion transport</keyword>
<keyword evidence="6" id="KW-0066">ATP synthesis</keyword>
<dbReference type="EMBL" id="FQXV01000002">
    <property type="protein sequence ID" value="SHH78502.1"/>
    <property type="molecule type" value="Genomic_DNA"/>
</dbReference>
<dbReference type="STRING" id="1123282.SAMN02745823_01017"/>
<comment type="subcellular location">
    <subcellularLocation>
        <location evidence="1">Membrane</location>
    </subcellularLocation>
</comment>
<evidence type="ECO:0000256" key="5">
    <source>
        <dbReference type="ARBA" id="ARBA00023136"/>
    </source>
</evidence>
<dbReference type="RefSeq" id="WP_073076558.1">
    <property type="nucleotide sequence ID" value="NZ_FQXV01000002.1"/>
</dbReference>
<dbReference type="GO" id="GO:0016020">
    <property type="term" value="C:membrane"/>
    <property type="evidence" value="ECO:0007669"/>
    <property type="project" value="UniProtKB-SubCell"/>
</dbReference>
<keyword evidence="8" id="KW-1185">Reference proteome</keyword>
<evidence type="ECO:0000313" key="7">
    <source>
        <dbReference type="EMBL" id="SHH78502.1"/>
    </source>
</evidence>
<keyword evidence="2" id="KW-0813">Transport</keyword>
<proteinExistence type="predicted"/>